<reference evidence="1" key="1">
    <citation type="journal article" date="2014" name="Front. Microbiol.">
        <title>High frequency of phylogenetically diverse reductive dehalogenase-homologous genes in deep subseafloor sedimentary metagenomes.</title>
        <authorList>
            <person name="Kawai M."/>
            <person name="Futagami T."/>
            <person name="Toyoda A."/>
            <person name="Takaki Y."/>
            <person name="Nishi S."/>
            <person name="Hori S."/>
            <person name="Arai W."/>
            <person name="Tsubouchi T."/>
            <person name="Morono Y."/>
            <person name="Uchiyama I."/>
            <person name="Ito T."/>
            <person name="Fujiyama A."/>
            <person name="Inagaki F."/>
            <person name="Takami H."/>
        </authorList>
    </citation>
    <scope>NUCLEOTIDE SEQUENCE</scope>
    <source>
        <strain evidence="1">Expedition CK06-06</strain>
    </source>
</reference>
<sequence length="243" mass="29351">SYKYKNDALKLDDYCKYLYKKSWDKDVSLADYKNFKNFIRISKLEKHIDFDSVEKERDRFIKRLSKALTRERLAEFLQKSIYFKDNVITSREYYQYLRKLSQRVNIDLADYSNFRSYTYYIELFDGINLEEFFEEISSLENDIKEKLYTSATQRQLGMLASNLAVLKKFVNLRLLPEEFHTIQSSKKDFKTKKWTDFMNRTARTLGLPDAYVYYDPVVDRNFPKLEKFYKIAEKRDTAFVKNS</sequence>
<proteinExistence type="predicted"/>
<accession>X0X2E2</accession>
<gene>
    <name evidence="1" type="ORF">S01H1_72708</name>
</gene>
<comment type="caution">
    <text evidence="1">The sequence shown here is derived from an EMBL/GenBank/DDBJ whole genome shotgun (WGS) entry which is preliminary data.</text>
</comment>
<organism evidence="1">
    <name type="scientific">marine sediment metagenome</name>
    <dbReference type="NCBI Taxonomy" id="412755"/>
    <lineage>
        <taxon>unclassified sequences</taxon>
        <taxon>metagenomes</taxon>
        <taxon>ecological metagenomes</taxon>
    </lineage>
</organism>
<feature type="non-terminal residue" evidence="1">
    <location>
        <position position="1"/>
    </location>
</feature>
<dbReference type="EMBL" id="BARS01048521">
    <property type="protein sequence ID" value="GAG37384.1"/>
    <property type="molecule type" value="Genomic_DNA"/>
</dbReference>
<dbReference type="AlphaFoldDB" id="X0X2E2"/>
<protein>
    <submittedName>
        <fullName evidence="1">Uncharacterized protein</fullName>
    </submittedName>
</protein>
<evidence type="ECO:0000313" key="1">
    <source>
        <dbReference type="EMBL" id="GAG37384.1"/>
    </source>
</evidence>
<feature type="non-terminal residue" evidence="1">
    <location>
        <position position="243"/>
    </location>
</feature>
<name>X0X2E2_9ZZZZ</name>